<feature type="domain" description="Pseudouridine synthase RsuA/RluA-like" evidence="5">
    <location>
        <begin position="52"/>
        <end position="199"/>
    </location>
</feature>
<evidence type="ECO:0000313" key="7">
    <source>
        <dbReference type="Proteomes" id="UP000269721"/>
    </source>
</evidence>
<dbReference type="AlphaFoldDB" id="A0A4P9WL17"/>
<dbReference type="InterPro" id="IPR020103">
    <property type="entry name" value="PsdUridine_synth_cat_dom_sf"/>
</dbReference>
<accession>A0A4P9WL17</accession>
<dbReference type="PROSITE" id="PS50889">
    <property type="entry name" value="S4"/>
    <property type="match status" value="1"/>
</dbReference>
<dbReference type="InterPro" id="IPR006145">
    <property type="entry name" value="PsdUridine_synth_RsuA/RluA"/>
</dbReference>
<sequence length="346" mass="39000">RTAISLGKITINGSAVDPDRILRNGDLIEHATHRHEPPVSATPVVVVSDADDLVVVDKPSSLPVHPTGRYHHNTLLHVLRSEEYGFKDLYPVNRLDRLTSGITLIARTKKKSQEMMVELSERRVQKSYLCRVRGEFPEGKIQCDEPILTVNYKLGVNMVSPNGKPCSTLFQRRSYNGLTSVVQCWPKTGRTHQIRVHLQYLGHPIANDPIYCSDVWGPEQGKGGVAEDLTTRMMEDFERHAFPHEEEESQPAPDAERQDQTPTPTTSDASDRVPNCLDCARRRADPIPEQLEIWLHSWKYEGEGWSFETPEPAFAGDGFEGDRVLPERFWRFGGKWDGVAAGVVVE</sequence>
<evidence type="ECO:0000259" key="5">
    <source>
        <dbReference type="Pfam" id="PF00849"/>
    </source>
</evidence>
<dbReference type="GO" id="GO:0003723">
    <property type="term" value="F:RNA binding"/>
    <property type="evidence" value="ECO:0007669"/>
    <property type="project" value="UniProtKB-KW"/>
</dbReference>
<evidence type="ECO:0000256" key="1">
    <source>
        <dbReference type="PIRSR" id="PIRSR606225-1"/>
    </source>
</evidence>
<evidence type="ECO:0000256" key="4">
    <source>
        <dbReference type="SAM" id="MobiDB-lite"/>
    </source>
</evidence>
<keyword evidence="3" id="KW-0413">Isomerase</keyword>
<dbReference type="InterPro" id="IPR050188">
    <property type="entry name" value="RluA_PseudoU_synthase"/>
</dbReference>
<dbReference type="Gene3D" id="3.30.2350.10">
    <property type="entry name" value="Pseudouridine synthase"/>
    <property type="match status" value="1"/>
</dbReference>
<proteinExistence type="inferred from homology"/>
<dbReference type="Proteomes" id="UP000269721">
    <property type="component" value="Unassembled WGS sequence"/>
</dbReference>
<dbReference type="GO" id="GO:0000455">
    <property type="term" value="P:enzyme-directed rRNA pseudouridine synthesis"/>
    <property type="evidence" value="ECO:0007669"/>
    <property type="project" value="TreeGrafter"/>
</dbReference>
<dbReference type="EMBL" id="KZ995122">
    <property type="protein sequence ID" value="RKO91316.1"/>
    <property type="molecule type" value="Genomic_DNA"/>
</dbReference>
<evidence type="ECO:0000313" key="6">
    <source>
        <dbReference type="EMBL" id="RKO91316.1"/>
    </source>
</evidence>
<dbReference type="Pfam" id="PF00849">
    <property type="entry name" value="PseudoU_synth_2"/>
    <property type="match status" value="1"/>
</dbReference>
<reference evidence="7" key="1">
    <citation type="journal article" date="2018" name="Nat. Microbiol.">
        <title>Leveraging single-cell genomics to expand the fungal tree of life.</title>
        <authorList>
            <person name="Ahrendt S.R."/>
            <person name="Quandt C.A."/>
            <person name="Ciobanu D."/>
            <person name="Clum A."/>
            <person name="Salamov A."/>
            <person name="Andreopoulos B."/>
            <person name="Cheng J.F."/>
            <person name="Woyke T."/>
            <person name="Pelin A."/>
            <person name="Henrissat B."/>
            <person name="Reynolds N.K."/>
            <person name="Benny G.L."/>
            <person name="Smith M.E."/>
            <person name="James T.Y."/>
            <person name="Grigoriev I.V."/>
        </authorList>
    </citation>
    <scope>NUCLEOTIDE SEQUENCE [LARGE SCALE GENOMIC DNA]</scope>
</reference>
<dbReference type="NCBIfam" id="TIGR00005">
    <property type="entry name" value="rluA_subfam"/>
    <property type="match status" value="1"/>
</dbReference>
<dbReference type="PANTHER" id="PTHR21600:SF40">
    <property type="entry name" value="PSEUDOURIDYLATE SYNTHASE RPUSD2"/>
    <property type="match status" value="1"/>
</dbReference>
<dbReference type="CDD" id="cd02557">
    <property type="entry name" value="PseudoU_synth_ScRIB2"/>
    <property type="match status" value="1"/>
</dbReference>
<dbReference type="GO" id="GO:0009982">
    <property type="term" value="F:pseudouridine synthase activity"/>
    <property type="evidence" value="ECO:0007669"/>
    <property type="project" value="InterPro"/>
</dbReference>
<feature type="non-terminal residue" evidence="6">
    <location>
        <position position="1"/>
    </location>
</feature>
<feature type="active site" evidence="1">
    <location>
        <position position="96"/>
    </location>
</feature>
<evidence type="ECO:0000256" key="2">
    <source>
        <dbReference type="PROSITE-ProRule" id="PRU00182"/>
    </source>
</evidence>
<comment type="similarity">
    <text evidence="3">Belongs to the pseudouridine synthase RluA family.</text>
</comment>
<protein>
    <recommendedName>
        <fullName evidence="3">Pseudouridine synthase</fullName>
        <ecNumber evidence="3">5.4.99.-</ecNumber>
    </recommendedName>
</protein>
<name>A0A4P9WL17_9FUNG</name>
<dbReference type="EC" id="5.4.99.-" evidence="3"/>
<keyword evidence="2" id="KW-0694">RNA-binding</keyword>
<feature type="region of interest" description="Disordered" evidence="4">
    <location>
        <begin position="243"/>
        <end position="274"/>
    </location>
</feature>
<evidence type="ECO:0000256" key="3">
    <source>
        <dbReference type="RuleBase" id="RU362028"/>
    </source>
</evidence>
<comment type="function">
    <text evidence="3">Responsible for synthesis of pseudouridine from uracil.</text>
</comment>
<comment type="catalytic activity">
    <reaction evidence="3">
        <text>a uridine in RNA = a pseudouridine in RNA</text>
        <dbReference type="Rhea" id="RHEA:48348"/>
        <dbReference type="Rhea" id="RHEA-COMP:12068"/>
        <dbReference type="Rhea" id="RHEA-COMP:12069"/>
        <dbReference type="ChEBI" id="CHEBI:65314"/>
        <dbReference type="ChEBI" id="CHEBI:65315"/>
    </reaction>
</comment>
<dbReference type="PANTHER" id="PTHR21600">
    <property type="entry name" value="MITOCHONDRIAL RNA PSEUDOURIDINE SYNTHASE"/>
    <property type="match status" value="1"/>
</dbReference>
<dbReference type="InterPro" id="IPR006225">
    <property type="entry name" value="PsdUridine_synth_RluC/D"/>
</dbReference>
<gene>
    <name evidence="6" type="ORF">BDK51DRAFT_24453</name>
</gene>
<dbReference type="OrthoDB" id="424794at2759"/>
<keyword evidence="7" id="KW-1185">Reference proteome</keyword>
<dbReference type="SUPFAM" id="SSF55120">
    <property type="entry name" value="Pseudouridine synthase"/>
    <property type="match status" value="1"/>
</dbReference>
<organism evidence="6 7">
    <name type="scientific">Blyttiomyces helicus</name>
    <dbReference type="NCBI Taxonomy" id="388810"/>
    <lineage>
        <taxon>Eukaryota</taxon>
        <taxon>Fungi</taxon>
        <taxon>Fungi incertae sedis</taxon>
        <taxon>Chytridiomycota</taxon>
        <taxon>Chytridiomycota incertae sedis</taxon>
        <taxon>Chytridiomycetes</taxon>
        <taxon>Chytridiomycetes incertae sedis</taxon>
        <taxon>Blyttiomyces</taxon>
    </lineage>
</organism>